<evidence type="ECO:0000256" key="1">
    <source>
        <dbReference type="SAM" id="MobiDB-lite"/>
    </source>
</evidence>
<sequence>MLHQAVKPESCASSLEMQGPPPAVEGLREERKTERNALLEFFALTFLITWGMIFLFFRFPFPFLLRFGEPDVSKPFYRVYWHICVYAPAISAFFVIARRHGFAAVRAYARRVLHWRVGIKWYLLVLVGFPAFYAADRIVFAAVGGNAPAYPFDPWYAVIPAMLLSIVANPAPVEELGWRGFALPLLQRRFSALNASMVLGLIWGAWHLPVFFVYGAPYTPATIPLYAVQAISLSIIMTALYNATGGNILLAFLFHWQIHDPLNIDAFPHDVPIVTFMMAAIAIGLTIALGHQNLGHKKHTELLS</sequence>
<gene>
    <name evidence="4" type="ORF">C4532_11670</name>
</gene>
<feature type="domain" description="CAAX prenyl protease 2/Lysostaphin resistance protein A-like" evidence="3">
    <location>
        <begin position="161"/>
        <end position="256"/>
    </location>
</feature>
<evidence type="ECO:0000259" key="3">
    <source>
        <dbReference type="Pfam" id="PF02517"/>
    </source>
</evidence>
<organism evidence="4 5">
    <name type="scientific">Candidatus Abyssobacteria bacterium SURF_17</name>
    <dbReference type="NCBI Taxonomy" id="2093361"/>
    <lineage>
        <taxon>Bacteria</taxon>
        <taxon>Pseudomonadati</taxon>
        <taxon>Candidatus Hydrogenedentota</taxon>
        <taxon>Candidatus Abyssobacteria</taxon>
    </lineage>
</organism>
<dbReference type="PANTHER" id="PTHR35797:SF1">
    <property type="entry name" value="PROTEASE"/>
    <property type="match status" value="1"/>
</dbReference>
<keyword evidence="4" id="KW-0645">Protease</keyword>
<feature type="transmembrane region" description="Helical" evidence="2">
    <location>
        <begin position="155"/>
        <end position="171"/>
    </location>
</feature>
<keyword evidence="2" id="KW-1133">Transmembrane helix</keyword>
<feature type="region of interest" description="Disordered" evidence="1">
    <location>
        <begin position="1"/>
        <end position="26"/>
    </location>
</feature>
<protein>
    <submittedName>
        <fullName evidence="4">CPBP family intramembrane metalloprotease</fullName>
    </submittedName>
</protein>
<dbReference type="AlphaFoldDB" id="A0A419EWK7"/>
<evidence type="ECO:0000313" key="4">
    <source>
        <dbReference type="EMBL" id="RJP69004.1"/>
    </source>
</evidence>
<dbReference type="InterPro" id="IPR042150">
    <property type="entry name" value="MmRce1-like"/>
</dbReference>
<feature type="transmembrane region" description="Helical" evidence="2">
    <location>
        <begin position="266"/>
        <end position="289"/>
    </location>
</feature>
<proteinExistence type="predicted"/>
<keyword evidence="2" id="KW-0812">Transmembrane</keyword>
<name>A0A419EWK7_9BACT</name>
<comment type="caution">
    <text evidence="4">The sequence shown here is derived from an EMBL/GenBank/DDBJ whole genome shotgun (WGS) entry which is preliminary data.</text>
</comment>
<feature type="transmembrane region" description="Helical" evidence="2">
    <location>
        <begin position="117"/>
        <end position="135"/>
    </location>
</feature>
<evidence type="ECO:0000313" key="5">
    <source>
        <dbReference type="Proteomes" id="UP000285961"/>
    </source>
</evidence>
<dbReference type="GO" id="GO:0080120">
    <property type="term" value="P:CAAX-box protein maturation"/>
    <property type="evidence" value="ECO:0007669"/>
    <property type="project" value="UniProtKB-ARBA"/>
</dbReference>
<accession>A0A419EWK7</accession>
<evidence type="ECO:0000256" key="2">
    <source>
        <dbReference type="SAM" id="Phobius"/>
    </source>
</evidence>
<dbReference type="EMBL" id="QZKI01000087">
    <property type="protein sequence ID" value="RJP69004.1"/>
    <property type="molecule type" value="Genomic_DNA"/>
</dbReference>
<dbReference type="PANTHER" id="PTHR35797">
    <property type="entry name" value="PROTEASE-RELATED"/>
    <property type="match status" value="1"/>
</dbReference>
<feature type="transmembrane region" description="Helical" evidence="2">
    <location>
        <begin position="226"/>
        <end position="254"/>
    </location>
</feature>
<dbReference type="Pfam" id="PF02517">
    <property type="entry name" value="Rce1-like"/>
    <property type="match status" value="1"/>
</dbReference>
<keyword evidence="2" id="KW-0472">Membrane</keyword>
<reference evidence="4 5" key="1">
    <citation type="journal article" date="2017" name="ISME J.">
        <title>Energy and carbon metabolisms in a deep terrestrial subsurface fluid microbial community.</title>
        <authorList>
            <person name="Momper L."/>
            <person name="Jungbluth S.P."/>
            <person name="Lee M.D."/>
            <person name="Amend J.P."/>
        </authorList>
    </citation>
    <scope>NUCLEOTIDE SEQUENCE [LARGE SCALE GENOMIC DNA]</scope>
    <source>
        <strain evidence="4">SURF_17</strain>
    </source>
</reference>
<dbReference type="GO" id="GO:0004175">
    <property type="term" value="F:endopeptidase activity"/>
    <property type="evidence" value="ECO:0007669"/>
    <property type="project" value="UniProtKB-ARBA"/>
</dbReference>
<feature type="transmembrane region" description="Helical" evidence="2">
    <location>
        <begin position="37"/>
        <end position="59"/>
    </location>
</feature>
<dbReference type="GO" id="GO:0006508">
    <property type="term" value="P:proteolysis"/>
    <property type="evidence" value="ECO:0007669"/>
    <property type="project" value="UniProtKB-KW"/>
</dbReference>
<keyword evidence="4" id="KW-0482">Metalloprotease</keyword>
<dbReference type="Proteomes" id="UP000285961">
    <property type="component" value="Unassembled WGS sequence"/>
</dbReference>
<dbReference type="InterPro" id="IPR003675">
    <property type="entry name" value="Rce1/LyrA-like_dom"/>
</dbReference>
<feature type="transmembrane region" description="Helical" evidence="2">
    <location>
        <begin position="192"/>
        <end position="214"/>
    </location>
</feature>
<feature type="transmembrane region" description="Helical" evidence="2">
    <location>
        <begin position="79"/>
        <end position="97"/>
    </location>
</feature>
<keyword evidence="4" id="KW-0378">Hydrolase</keyword>
<dbReference type="GO" id="GO:0008237">
    <property type="term" value="F:metallopeptidase activity"/>
    <property type="evidence" value="ECO:0007669"/>
    <property type="project" value="UniProtKB-KW"/>
</dbReference>